<gene>
    <name evidence="1" type="ORF">SAMN04488121_104237</name>
</gene>
<organism evidence="1 2">
    <name type="scientific">Chitinophaga filiformis</name>
    <name type="common">Myxococcus filiformis</name>
    <name type="synonym">Flexibacter filiformis</name>
    <dbReference type="NCBI Taxonomy" id="104663"/>
    <lineage>
        <taxon>Bacteria</taxon>
        <taxon>Pseudomonadati</taxon>
        <taxon>Bacteroidota</taxon>
        <taxon>Chitinophagia</taxon>
        <taxon>Chitinophagales</taxon>
        <taxon>Chitinophagaceae</taxon>
        <taxon>Chitinophaga</taxon>
    </lineage>
</organism>
<name>A0A1G7U5R8_CHIFI</name>
<reference evidence="1 2" key="1">
    <citation type="submission" date="2016-10" db="EMBL/GenBank/DDBJ databases">
        <authorList>
            <person name="de Groot N.N."/>
        </authorList>
    </citation>
    <scope>NUCLEOTIDE SEQUENCE [LARGE SCALE GENOMIC DNA]</scope>
    <source>
        <strain evidence="1 2">DSM 527</strain>
    </source>
</reference>
<evidence type="ECO:0000313" key="2">
    <source>
        <dbReference type="Proteomes" id="UP000199045"/>
    </source>
</evidence>
<accession>A0A1G7U5R8</accession>
<dbReference type="InterPro" id="IPR028944">
    <property type="entry name" value="PRTase_ComF-like"/>
</dbReference>
<proteinExistence type="predicted"/>
<dbReference type="OrthoDB" id="8420922at2"/>
<dbReference type="AlphaFoldDB" id="A0A1G7U5R8"/>
<sequence length="296" mass="34316">MKDVYALHNIVDDVHFPFDPAAYSRFKFGDGAAAEAFGAALAAGFIATYGNRLSENDQLVVVPSPYTSIPTASYYMTVAFIKVLNRFLCMNGYNPAETTKIHRFKTYSIDYGALDMESRKALIINDKYHMDKEFLYGKTLIFMDDIRITGSHELIIRNLLQRYELDNTAYFLYYAQLLNSNIHPNIENKLNYYSVHSLQSLESVICSPAFRFNTRVVKYLLHAPFAEYEQLLMKQTPAFLQELADCCISNNYYQMEEYRKNAFFLFDHLQKIIPSWQSICKKENEPILNYQNSQLA</sequence>
<dbReference type="EMBL" id="FNBN01000004">
    <property type="protein sequence ID" value="SDG42985.1"/>
    <property type="molecule type" value="Genomic_DNA"/>
</dbReference>
<protein>
    <submittedName>
        <fullName evidence="1">PRTase ComF-like</fullName>
    </submittedName>
</protein>
<dbReference type="STRING" id="104663.SAMN04488121_104237"/>
<dbReference type="RefSeq" id="WP_089834417.1">
    <property type="nucleotide sequence ID" value="NZ_FNBN01000004.1"/>
</dbReference>
<evidence type="ECO:0000313" key="1">
    <source>
        <dbReference type="EMBL" id="SDG42985.1"/>
    </source>
</evidence>
<dbReference type="Pfam" id="PF15610">
    <property type="entry name" value="PRTase_3"/>
    <property type="match status" value="1"/>
</dbReference>
<dbReference type="Proteomes" id="UP000199045">
    <property type="component" value="Unassembled WGS sequence"/>
</dbReference>